<keyword evidence="1" id="KW-0472">Membrane</keyword>
<dbReference type="EMBL" id="JBDFQZ010000013">
    <property type="protein sequence ID" value="KAK9670166.1"/>
    <property type="molecule type" value="Genomic_DNA"/>
</dbReference>
<reference evidence="3" key="1">
    <citation type="submission" date="2024-03" db="EMBL/GenBank/DDBJ databases">
        <title>WGS assembly of Saponaria officinalis var. Norfolk2.</title>
        <authorList>
            <person name="Jenkins J."/>
            <person name="Shu S."/>
            <person name="Grimwood J."/>
            <person name="Barry K."/>
            <person name="Goodstein D."/>
            <person name="Schmutz J."/>
            <person name="Leebens-Mack J."/>
            <person name="Osbourn A."/>
        </authorList>
    </citation>
    <scope>NUCLEOTIDE SEQUENCE [LARGE SCALE GENOMIC DNA]</scope>
    <source>
        <strain evidence="3">JIC</strain>
    </source>
</reference>
<evidence type="ECO:0000256" key="1">
    <source>
        <dbReference type="SAM" id="Phobius"/>
    </source>
</evidence>
<proteinExistence type="predicted"/>
<protein>
    <submittedName>
        <fullName evidence="3">Uncharacterized protein</fullName>
    </submittedName>
</protein>
<feature type="signal peptide" evidence="2">
    <location>
        <begin position="1"/>
        <end position="28"/>
    </location>
</feature>
<dbReference type="AlphaFoldDB" id="A0AAW1GZH7"/>
<dbReference type="PANTHER" id="PTHR35752">
    <property type="entry name" value="G-PROTEIN COUPLED RECEPTOR"/>
    <property type="match status" value="1"/>
</dbReference>
<gene>
    <name evidence="3" type="ORF">RND81_13G182700</name>
</gene>
<evidence type="ECO:0000313" key="4">
    <source>
        <dbReference type="Proteomes" id="UP001443914"/>
    </source>
</evidence>
<dbReference type="Proteomes" id="UP001443914">
    <property type="component" value="Unassembled WGS sequence"/>
</dbReference>
<keyword evidence="4" id="KW-1185">Reference proteome</keyword>
<feature type="chain" id="PRO_5043699272" evidence="2">
    <location>
        <begin position="29"/>
        <end position="410"/>
    </location>
</feature>
<keyword evidence="1" id="KW-1133">Transmembrane helix</keyword>
<dbReference type="PANTHER" id="PTHR35752:SF1">
    <property type="entry name" value="G-PROTEIN COUPLED RECEPTOR"/>
    <property type="match status" value="1"/>
</dbReference>
<evidence type="ECO:0000256" key="2">
    <source>
        <dbReference type="SAM" id="SignalP"/>
    </source>
</evidence>
<keyword evidence="1" id="KW-0812">Transmembrane</keyword>
<accession>A0AAW1GZH7</accession>
<comment type="caution">
    <text evidence="3">The sequence shown here is derived from an EMBL/GenBank/DDBJ whole genome shotgun (WGS) entry which is preliminary data.</text>
</comment>
<evidence type="ECO:0000313" key="3">
    <source>
        <dbReference type="EMBL" id="KAK9670166.1"/>
    </source>
</evidence>
<sequence length="410" mass="45351">MLMSGKSRGFDFGLQFFMLCLLVVVSWAVEVTSVAVPRSNCYALDNSSHVVDFTSWTGHLFEYEGKDSDLAIRFCKDVESRSQAGYIDFGRFDTFNNFVTGSEHVNFVQEFNRGDLMSCEQSYDKLGRTAQVNIICGNCLGRQCKGDLGCICNVTYESPCRVLVDLAIPCGEQGPRVFRGFTVGFHPRSWEIVYNGMTQLGFEKTHHEFSFSTEQTRVTLYMTAVASLSSLVQKPTVKVFPEEGLAVRLSGSSAAGKSPTTLSPTVLTIDWTCEEARVTPYEVEISIPVESYESINFTLTKMCDYRQGNRTEAAKGWAIFGIISCIIFVSLTLFCCGGFIYKSRMQNLHGLDALPGMTYLSAFLQTVSGGSNGYQRVDESNNPIVSQASWSSEPVAQGTGKQTEVRYGSI</sequence>
<feature type="transmembrane region" description="Helical" evidence="1">
    <location>
        <begin position="317"/>
        <end position="341"/>
    </location>
</feature>
<name>A0AAW1GZH7_SAPOF</name>
<organism evidence="3 4">
    <name type="scientific">Saponaria officinalis</name>
    <name type="common">Common soapwort</name>
    <name type="synonym">Lychnis saponaria</name>
    <dbReference type="NCBI Taxonomy" id="3572"/>
    <lineage>
        <taxon>Eukaryota</taxon>
        <taxon>Viridiplantae</taxon>
        <taxon>Streptophyta</taxon>
        <taxon>Embryophyta</taxon>
        <taxon>Tracheophyta</taxon>
        <taxon>Spermatophyta</taxon>
        <taxon>Magnoliopsida</taxon>
        <taxon>eudicotyledons</taxon>
        <taxon>Gunneridae</taxon>
        <taxon>Pentapetalae</taxon>
        <taxon>Caryophyllales</taxon>
        <taxon>Caryophyllaceae</taxon>
        <taxon>Caryophylleae</taxon>
        <taxon>Saponaria</taxon>
    </lineage>
</organism>
<keyword evidence="2" id="KW-0732">Signal</keyword>